<keyword evidence="2" id="KW-1185">Reference proteome</keyword>
<evidence type="ECO:0000313" key="2">
    <source>
        <dbReference type="Proteomes" id="UP001143910"/>
    </source>
</evidence>
<proteinExistence type="predicted"/>
<sequence length="820" mass="90166">MISDADCGYNVAVDEFRDRQFPMLKDSIYLDHAGSTLPSKALMDAFSSELTSVLYGNPHSGSLPSQLSADQIDDVRLRLMEFFNADTEDYDLIFVANATAGVKMVLESLRHTPGGFNYAYHQACHTSLIGVREEAAHSICINNAQVQKWMKGIDPFQHTAPSTTLFSYTAQSHMNGQRYPLSWAKGVKQASHSTVYTLLDAASFGATSPLDMSHSEFAADFVVLSLYKIFGFPDLGVLLVRKSVQSLFDQRKYFGGGTVDMVVCVKEQWHARKSSTLHQRLEDGTLPFHNIVAAGIALNTHASLFGSMHVVSKHTAYLTHRLHTGLENLRHGNGRQVCKLYTDHSPSELGTGPVVSFNLKSCLGAWIGLMEFEKLAIIQKVHVRTGGLCSPGGIATTLELEPWEMKKNFSAGMRCGVDSDVMNGKPVGVIRASFGAMSTKADVDNFLDFIREFFLEASPPQLQEDVQENLPILDTLGERTLLCVKAITVYPIKSCGGFAVPSGMDWNVRAEGLAWDREWCLLHRGSGQALSQKRYPRMALLQPTLDFDAGVLRIIYTGSNSLQSVSVPLSADPSQLEPSVQPTKSRVCGEAITAQTYKSEALNSFFSEALGVPCVLARFPPGGRGLSCRLNKAKMQKHQQADKAQRLLPGSFPDDVPSPPDSDSELQQPLVQTKILLANESPILMIHTASVDALNEAIQQHGGLATTTASFRANIVLGDSSDSQQRRLHAYSEDAWHKVRIGMQTFSLLGACRRCQMVCVDQETGERKTEPLATLSKTRRFNGKIYFGAHMKHDAPIVSRPSRENQHPTIRVGEQVIVDS</sequence>
<name>A0ACC1NF16_9HYPO</name>
<gene>
    <name evidence="1" type="ORF">NQ176_g4303</name>
</gene>
<evidence type="ECO:0000313" key="1">
    <source>
        <dbReference type="EMBL" id="KAJ2977560.1"/>
    </source>
</evidence>
<organism evidence="1 2">
    <name type="scientific">Zarea fungicola</name>
    <dbReference type="NCBI Taxonomy" id="93591"/>
    <lineage>
        <taxon>Eukaryota</taxon>
        <taxon>Fungi</taxon>
        <taxon>Dikarya</taxon>
        <taxon>Ascomycota</taxon>
        <taxon>Pezizomycotina</taxon>
        <taxon>Sordariomycetes</taxon>
        <taxon>Hypocreomycetidae</taxon>
        <taxon>Hypocreales</taxon>
        <taxon>Cordycipitaceae</taxon>
        <taxon>Zarea</taxon>
    </lineage>
</organism>
<dbReference type="EMBL" id="JANJQO010000460">
    <property type="protein sequence ID" value="KAJ2977560.1"/>
    <property type="molecule type" value="Genomic_DNA"/>
</dbReference>
<dbReference type="Proteomes" id="UP001143910">
    <property type="component" value="Unassembled WGS sequence"/>
</dbReference>
<accession>A0ACC1NF16</accession>
<comment type="caution">
    <text evidence="1">The sequence shown here is derived from an EMBL/GenBank/DDBJ whole genome shotgun (WGS) entry which is preliminary data.</text>
</comment>
<reference evidence="1" key="1">
    <citation type="submission" date="2022-08" db="EMBL/GenBank/DDBJ databases">
        <title>Genome Sequence of Lecanicillium fungicola.</title>
        <authorList>
            <person name="Buettner E."/>
        </authorList>
    </citation>
    <scope>NUCLEOTIDE SEQUENCE</scope>
    <source>
        <strain evidence="1">Babe33</strain>
    </source>
</reference>
<protein>
    <submittedName>
        <fullName evidence="1">Uncharacterized protein</fullName>
    </submittedName>
</protein>